<dbReference type="InterPro" id="IPR051029">
    <property type="entry name" value="mRNA_Capping_Enz/RNA_Phosphat"/>
</dbReference>
<dbReference type="GO" id="GO:0005525">
    <property type="term" value="F:GTP binding"/>
    <property type="evidence" value="ECO:0007669"/>
    <property type="project" value="UniProtKB-KW"/>
</dbReference>
<evidence type="ECO:0000256" key="8">
    <source>
        <dbReference type="ARBA" id="ARBA00023125"/>
    </source>
</evidence>
<dbReference type="GO" id="GO:0006370">
    <property type="term" value="P:7-methylguanosine mRNA capping"/>
    <property type="evidence" value="ECO:0007669"/>
    <property type="project" value="UniProtKB-KW"/>
</dbReference>
<evidence type="ECO:0000256" key="2">
    <source>
        <dbReference type="ARBA" id="ARBA00012475"/>
    </source>
</evidence>
<evidence type="ECO:0000256" key="4">
    <source>
        <dbReference type="ARBA" id="ARBA00022679"/>
    </source>
</evidence>
<dbReference type="FunFam" id="1.10.30.10:FF:000005">
    <property type="entry name" value="TOX high mobility group box family member 3"/>
    <property type="match status" value="1"/>
</dbReference>
<dbReference type="GO" id="GO:0004484">
    <property type="term" value="F:mRNA guanylyltransferase activity"/>
    <property type="evidence" value="ECO:0007669"/>
    <property type="project" value="UniProtKB-EC"/>
</dbReference>
<keyword evidence="5" id="KW-0548">Nucleotidyltransferase</keyword>
<dbReference type="GO" id="GO:0005634">
    <property type="term" value="C:nucleus"/>
    <property type="evidence" value="ECO:0007669"/>
    <property type="project" value="UniProtKB-SubCell"/>
</dbReference>
<dbReference type="Pfam" id="PF03919">
    <property type="entry name" value="mRNA_cap_C"/>
    <property type="match status" value="1"/>
</dbReference>
<dbReference type="SUPFAM" id="SSF52799">
    <property type="entry name" value="(Phosphotyrosine protein) phosphatases II"/>
    <property type="match status" value="1"/>
</dbReference>
<dbReference type="Gene3D" id="4.10.87.10">
    <property type="entry name" value="mRNA Capping Enzyme, domain 3"/>
    <property type="match status" value="1"/>
</dbReference>
<dbReference type="PRINTS" id="PR00886">
    <property type="entry name" value="HIGHMOBLTY12"/>
</dbReference>
<dbReference type="AlphaFoldDB" id="A0A0V1B3E4"/>
<dbReference type="eggNOG" id="KOG2386">
    <property type="taxonomic scope" value="Eukaryota"/>
</dbReference>
<feature type="compositionally biased region" description="Polar residues" evidence="13">
    <location>
        <begin position="171"/>
        <end position="184"/>
    </location>
</feature>
<dbReference type="Gene3D" id="1.10.30.10">
    <property type="entry name" value="High mobility group box domain"/>
    <property type="match status" value="1"/>
</dbReference>
<dbReference type="CDD" id="cd07895">
    <property type="entry name" value="Adenylation_mRNA_capping"/>
    <property type="match status" value="1"/>
</dbReference>
<dbReference type="Pfam" id="PF01331">
    <property type="entry name" value="mRNA_cap_enzyme"/>
    <property type="match status" value="1"/>
</dbReference>
<dbReference type="Gene3D" id="3.30.470.30">
    <property type="entry name" value="DNA ligase/mRNA capping enzyme"/>
    <property type="match status" value="1"/>
</dbReference>
<keyword evidence="10 12" id="KW-0539">Nucleus</keyword>
<dbReference type="EC" id="2.7.7.50" evidence="2"/>
<evidence type="ECO:0000256" key="10">
    <source>
        <dbReference type="ARBA" id="ARBA00023242"/>
    </source>
</evidence>
<comment type="catalytic activity">
    <reaction evidence="11">
        <text>a 5'-end diphospho-ribonucleoside in mRNA + GTP + H(+) = a 5'-end (5'-triphosphoguanosine)-ribonucleoside in mRNA + diphosphate</text>
        <dbReference type="Rhea" id="RHEA:67012"/>
        <dbReference type="Rhea" id="RHEA-COMP:17165"/>
        <dbReference type="Rhea" id="RHEA-COMP:17166"/>
        <dbReference type="ChEBI" id="CHEBI:15378"/>
        <dbReference type="ChEBI" id="CHEBI:33019"/>
        <dbReference type="ChEBI" id="CHEBI:37565"/>
        <dbReference type="ChEBI" id="CHEBI:167616"/>
        <dbReference type="ChEBI" id="CHEBI:167617"/>
        <dbReference type="EC" id="2.7.7.50"/>
    </reaction>
    <physiologicalReaction direction="left-to-right" evidence="11">
        <dbReference type="Rhea" id="RHEA:67013"/>
    </physiologicalReaction>
</comment>
<evidence type="ECO:0000256" key="13">
    <source>
        <dbReference type="SAM" id="MobiDB-lite"/>
    </source>
</evidence>
<dbReference type="PROSITE" id="PS50118">
    <property type="entry name" value="HMG_BOX_2"/>
    <property type="match status" value="1"/>
</dbReference>
<feature type="domain" description="HMG box" evidence="14">
    <location>
        <begin position="205"/>
        <end position="273"/>
    </location>
</feature>
<dbReference type="CDD" id="cd21995">
    <property type="entry name" value="HMG-box_TOX-like"/>
    <property type="match status" value="1"/>
</dbReference>
<keyword evidence="6" id="KW-0547">Nucleotide-binding</keyword>
<reference evidence="15 16" key="1">
    <citation type="submission" date="2015-01" db="EMBL/GenBank/DDBJ databases">
        <title>Evolution of Trichinella species and genotypes.</title>
        <authorList>
            <person name="Korhonen P.K."/>
            <person name="Edoardo P."/>
            <person name="Giuseppe L.R."/>
            <person name="Gasser R.B."/>
        </authorList>
    </citation>
    <scope>NUCLEOTIDE SEQUENCE [LARGE SCALE GENOMIC DNA]</scope>
    <source>
        <strain evidence="15">ISS3</strain>
    </source>
</reference>
<dbReference type="InterPro" id="IPR009071">
    <property type="entry name" value="HMG_box_dom"/>
</dbReference>
<protein>
    <recommendedName>
        <fullName evidence="2">mRNA guanylyltransferase</fullName>
        <ecNumber evidence="2">2.7.7.50</ecNumber>
    </recommendedName>
</protein>
<comment type="subcellular location">
    <subcellularLocation>
        <location evidence="1">Nucleus</location>
    </subcellularLocation>
</comment>
<dbReference type="GO" id="GO:0005524">
    <property type="term" value="F:ATP binding"/>
    <property type="evidence" value="ECO:0007669"/>
    <property type="project" value="InterPro"/>
</dbReference>
<evidence type="ECO:0000256" key="1">
    <source>
        <dbReference type="ARBA" id="ARBA00004123"/>
    </source>
</evidence>
<dbReference type="Gene3D" id="2.40.50.140">
    <property type="entry name" value="Nucleic acid-binding proteins"/>
    <property type="match status" value="1"/>
</dbReference>
<keyword evidence="4" id="KW-0808">Transferase</keyword>
<evidence type="ECO:0000256" key="12">
    <source>
        <dbReference type="PROSITE-ProRule" id="PRU00267"/>
    </source>
</evidence>
<dbReference type="Gene3D" id="3.90.190.10">
    <property type="entry name" value="Protein tyrosine phosphatase superfamily"/>
    <property type="match status" value="1"/>
</dbReference>
<evidence type="ECO:0000256" key="9">
    <source>
        <dbReference type="ARBA" id="ARBA00023134"/>
    </source>
</evidence>
<dbReference type="SUPFAM" id="SSF56091">
    <property type="entry name" value="DNA ligase/mRNA capping enzyme, catalytic domain"/>
    <property type="match status" value="1"/>
</dbReference>
<dbReference type="PANTHER" id="PTHR10367">
    <property type="entry name" value="MRNA-CAPPING ENZYME"/>
    <property type="match status" value="1"/>
</dbReference>
<dbReference type="OrthoDB" id="200924at2759"/>
<evidence type="ECO:0000256" key="7">
    <source>
        <dbReference type="ARBA" id="ARBA00023042"/>
    </source>
</evidence>
<dbReference type="Pfam" id="PF00505">
    <property type="entry name" value="HMG_box"/>
    <property type="match status" value="1"/>
</dbReference>
<dbReference type="SUPFAM" id="SSF50249">
    <property type="entry name" value="Nucleic acid-binding proteins"/>
    <property type="match status" value="1"/>
</dbReference>
<evidence type="ECO:0000313" key="16">
    <source>
        <dbReference type="Proteomes" id="UP000054776"/>
    </source>
</evidence>
<dbReference type="InterPro" id="IPR029021">
    <property type="entry name" value="Prot-tyrosine_phosphatase-like"/>
</dbReference>
<comment type="caution">
    <text evidence="15">The sequence shown here is derived from an EMBL/GenBank/DDBJ whole genome shotgun (WGS) entry which is preliminary data.</text>
</comment>
<dbReference type="EMBL" id="JYDH01000119">
    <property type="protein sequence ID" value="KRY31405.1"/>
    <property type="molecule type" value="Genomic_DNA"/>
</dbReference>
<dbReference type="SUPFAM" id="SSF47095">
    <property type="entry name" value="HMG-box"/>
    <property type="match status" value="1"/>
</dbReference>
<evidence type="ECO:0000256" key="5">
    <source>
        <dbReference type="ARBA" id="ARBA00022695"/>
    </source>
</evidence>
<evidence type="ECO:0000256" key="11">
    <source>
        <dbReference type="ARBA" id="ARBA00044624"/>
    </source>
</evidence>
<evidence type="ECO:0000256" key="3">
    <source>
        <dbReference type="ARBA" id="ARBA00022664"/>
    </source>
</evidence>
<name>A0A0V1B3E4_TRISP</name>
<organism evidence="15 16">
    <name type="scientific">Trichinella spiralis</name>
    <name type="common">Trichina worm</name>
    <dbReference type="NCBI Taxonomy" id="6334"/>
    <lineage>
        <taxon>Eukaryota</taxon>
        <taxon>Metazoa</taxon>
        <taxon>Ecdysozoa</taxon>
        <taxon>Nematoda</taxon>
        <taxon>Enoplea</taxon>
        <taxon>Dorylaimia</taxon>
        <taxon>Trichinellida</taxon>
        <taxon>Trichinellidae</taxon>
        <taxon>Trichinella</taxon>
    </lineage>
</organism>
<keyword evidence="9" id="KW-0342">GTP-binding</keyword>
<dbReference type="FunFam" id="2.40.50.140:FF:000291">
    <property type="entry name" value="mRNA-capping enzyme"/>
    <property type="match status" value="1"/>
</dbReference>
<dbReference type="SMART" id="SM00398">
    <property type="entry name" value="HMG"/>
    <property type="match status" value="1"/>
</dbReference>
<dbReference type="Proteomes" id="UP000054776">
    <property type="component" value="Unassembled WGS sequence"/>
</dbReference>
<dbReference type="InterPro" id="IPR013846">
    <property type="entry name" value="mRNA_cap_enzyme_C"/>
</dbReference>
<keyword evidence="8 12" id="KW-0238">DNA-binding</keyword>
<keyword evidence="16" id="KW-1185">Reference proteome</keyword>
<feature type="DNA-binding region" description="HMG box" evidence="12">
    <location>
        <begin position="205"/>
        <end position="273"/>
    </location>
</feature>
<accession>A0A0V1B3E4</accession>
<evidence type="ECO:0000259" key="14">
    <source>
        <dbReference type="PROSITE" id="PS50118"/>
    </source>
</evidence>
<gene>
    <name evidence="15" type="primary">cel-1</name>
    <name evidence="15" type="ORF">T01_14073</name>
</gene>
<keyword evidence="3" id="KW-0507">mRNA processing</keyword>
<dbReference type="PANTHER" id="PTHR10367:SF17">
    <property type="entry name" value="MRNA-CAPPING ENZYME"/>
    <property type="match status" value="1"/>
</dbReference>
<dbReference type="InterPro" id="IPR036910">
    <property type="entry name" value="HMG_box_dom_sf"/>
</dbReference>
<evidence type="ECO:0000313" key="15">
    <source>
        <dbReference type="EMBL" id="KRY31405.1"/>
    </source>
</evidence>
<dbReference type="InterPro" id="IPR012340">
    <property type="entry name" value="NA-bd_OB-fold"/>
</dbReference>
<proteinExistence type="predicted"/>
<feature type="region of interest" description="Disordered" evidence="13">
    <location>
        <begin position="171"/>
        <end position="209"/>
    </location>
</feature>
<sequence length="781" mass="88592">MHTPASQLPKSANRAFVLYVASMLVDIGYSLCKNTMNYLNYKPEEVNNNDSTTLTTIAAYSNPIRTTDFTGNYFYEPTTTTTPPTTTMLQPTQQQHYYGHCMNNNSDFINYNQNTSEMKEYLFFNGNEKQQDVGQHLDNNGGCSTFLPLINNIYQTSPTVLDETSGLLSNHKNLTYENSPTSKMTVVKSRTPKRRQNKRKDPNEPQKPVSAYALFFRDTQATIKGQNPNATFGEVSKIVAAMWDNLAADSKNAYKQKTEMAKKDYLKQCAAYRANLLSTGGNVQVQVFQPDIADDYSPQMNNSQLVQSDQDRVDNQNTYANFGSQTLASLISQSTYAPSSHYINSNDIDCFKMAQLGPPARWLKCPRKGDLVAGIFLPFKTPLSAQYNDSVPEEHRFTPNMVLQSEYSDKTIGLWIDLTNTTRFYGRDEIERHGVVYKKINCKGFGECPSQQTVNEFVNLCQEHLELNPGSIIGVSFYYKGAQPVSMDRNNINLLAQELYKVSWKADGTRYMMLIDNENAVFMIDRKNNIFSVPGLSFFLPDLSASPKQTLVDGELVLDKLNGVIYPRYLIYDVMAINGTSVVNLSYYDRERIIQKEIIDPRNLALQKGKLDKSREPFGVRRKDFYDISCVEKLLGPKFLEAVLHETDGVVFQPVNDPYRGGSSPKLLKWKPPELNSVDFLLHIKKDTRPGSLGTLIGHLMVTGLHAPFDYIKMTKDLMKYDGKIIECTVADGAWKFLRERTDKDSPNSYQTAQAVKESIRFPVTQSDLLKFVKEHSYRPF</sequence>
<dbReference type="GO" id="GO:0003677">
    <property type="term" value="F:DNA binding"/>
    <property type="evidence" value="ECO:0007669"/>
    <property type="project" value="UniProtKB-UniRule"/>
</dbReference>
<keyword evidence="7" id="KW-0506">mRNA capping</keyword>
<dbReference type="InterPro" id="IPR001339">
    <property type="entry name" value="mRNA_cap_enzyme_adenylation"/>
</dbReference>
<evidence type="ECO:0000256" key="6">
    <source>
        <dbReference type="ARBA" id="ARBA00022741"/>
    </source>
</evidence>